<reference evidence="1" key="1">
    <citation type="journal article" date="2015" name="Nature">
        <title>Complex archaea that bridge the gap between prokaryotes and eukaryotes.</title>
        <authorList>
            <person name="Spang A."/>
            <person name="Saw J.H."/>
            <person name="Jorgensen S.L."/>
            <person name="Zaremba-Niedzwiedzka K."/>
            <person name="Martijn J."/>
            <person name="Lind A.E."/>
            <person name="van Eijk R."/>
            <person name="Schleper C."/>
            <person name="Guy L."/>
            <person name="Ettema T.J."/>
        </authorList>
    </citation>
    <scope>NUCLEOTIDE SEQUENCE</scope>
</reference>
<organism evidence="1">
    <name type="scientific">marine sediment metagenome</name>
    <dbReference type="NCBI Taxonomy" id="412755"/>
    <lineage>
        <taxon>unclassified sequences</taxon>
        <taxon>metagenomes</taxon>
        <taxon>ecological metagenomes</taxon>
    </lineage>
</organism>
<name>A0A0F9QA44_9ZZZZ</name>
<evidence type="ECO:0000313" key="1">
    <source>
        <dbReference type="EMBL" id="KKN39374.1"/>
    </source>
</evidence>
<proteinExistence type="predicted"/>
<gene>
    <name evidence="1" type="ORF">LCGC14_0744080</name>
</gene>
<protein>
    <submittedName>
        <fullName evidence="1">Uncharacterized protein</fullName>
    </submittedName>
</protein>
<sequence length="189" mass="21719">MIEMETTEAETKKEMTVAEALTELKRIAKLLKRRNQNIRRYSSKKKGELDEVEGQRGWIDAQYQSAEDLIVRWTLIKLKMNTSNLVTIITFEGKEFTVAEAILFKQKLYEMKGALLNSFSPEQGQHQVRAAATIRPGNLTAEELVKIDLVPELMYDEAEILKQKDDLLNLYSFIDALIEKSNHNTVITI</sequence>
<comment type="caution">
    <text evidence="1">The sequence shown here is derived from an EMBL/GenBank/DDBJ whole genome shotgun (WGS) entry which is preliminary data.</text>
</comment>
<dbReference type="AlphaFoldDB" id="A0A0F9QA44"/>
<accession>A0A0F9QA44</accession>
<dbReference type="EMBL" id="LAZR01001768">
    <property type="protein sequence ID" value="KKN39374.1"/>
    <property type="molecule type" value="Genomic_DNA"/>
</dbReference>